<dbReference type="Proteomes" id="UP000095237">
    <property type="component" value="Unassembled WGS sequence"/>
</dbReference>
<feature type="transmembrane region" description="Helical" evidence="10">
    <location>
        <begin position="199"/>
        <end position="217"/>
    </location>
</feature>
<keyword evidence="6 10" id="KW-0812">Transmembrane</keyword>
<name>A0A1E5IK02_ENDTX</name>
<comment type="caution">
    <text evidence="11">The sequence shown here is derived from an EMBL/GenBank/DDBJ whole genome shotgun (WGS) entry which is preliminary data.</text>
</comment>
<feature type="transmembrane region" description="Helical" evidence="10">
    <location>
        <begin position="392"/>
        <end position="413"/>
    </location>
</feature>
<keyword evidence="4" id="KW-0813">Transport</keyword>
<dbReference type="PANTHER" id="PTHR43823:SF3">
    <property type="entry name" value="MULTIDRUG EXPORT PROTEIN MEPA"/>
    <property type="match status" value="1"/>
</dbReference>
<reference evidence="11 12" key="1">
    <citation type="submission" date="2015-11" db="EMBL/GenBank/DDBJ databases">
        <title>Evidence for parallel genomic evolution in an endosymbiosis of termite gut flagellates.</title>
        <authorList>
            <person name="Zheng H."/>
        </authorList>
    </citation>
    <scope>NUCLEOTIDE SEQUENCE [LARGE SCALE GENOMIC DNA]</scope>
    <source>
        <strain evidence="11 12">CET450</strain>
    </source>
</reference>
<keyword evidence="9" id="KW-0046">Antibiotic resistance</keyword>
<comment type="similarity">
    <text evidence="2">Belongs to the multi antimicrobial extrusion (MATE) (TC 2.A.66.1) family. MepA subfamily.</text>
</comment>
<accession>A0A1E5IK02</accession>
<dbReference type="AlphaFoldDB" id="A0A1E5IK02"/>
<dbReference type="NCBIfam" id="TIGR00797">
    <property type="entry name" value="matE"/>
    <property type="match status" value="1"/>
</dbReference>
<dbReference type="InterPro" id="IPR048279">
    <property type="entry name" value="MdtK-like"/>
</dbReference>
<keyword evidence="8 10" id="KW-0472">Membrane</keyword>
<dbReference type="InterPro" id="IPR045070">
    <property type="entry name" value="MATE_MepA-like"/>
</dbReference>
<keyword evidence="12" id="KW-1185">Reference proteome</keyword>
<evidence type="ECO:0000256" key="6">
    <source>
        <dbReference type="ARBA" id="ARBA00022692"/>
    </source>
</evidence>
<dbReference type="Pfam" id="PF01554">
    <property type="entry name" value="MatE"/>
    <property type="match status" value="2"/>
</dbReference>
<evidence type="ECO:0000256" key="10">
    <source>
        <dbReference type="SAM" id="Phobius"/>
    </source>
</evidence>
<evidence type="ECO:0000256" key="3">
    <source>
        <dbReference type="ARBA" id="ARBA00022106"/>
    </source>
</evidence>
<dbReference type="GO" id="GO:0005886">
    <property type="term" value="C:plasma membrane"/>
    <property type="evidence" value="ECO:0007669"/>
    <property type="project" value="UniProtKB-SubCell"/>
</dbReference>
<evidence type="ECO:0000256" key="1">
    <source>
        <dbReference type="ARBA" id="ARBA00004651"/>
    </source>
</evidence>
<sequence>MKKRRVLLALGTADIGKLLVEYTIPAIIAMIAVSLYNITDSIFIGHGVGVMALSGLAVAFPIMNLAVAFGSLIGVGAATLMSIRLGQKDYIAANYILGNVCILNLITGILFSVTVLIFLNPILIFFGASSQMLPYTRDFMIIILAGNVVSHTYIGLNALLHSAGHPSKAMHVTIIAVFMNLILNPLFIFKFGWGIRGSAAATIISQSSVLAWQIWFFSNSKSSICFKKDFFRLKKEIVKGIFAIGIAPFLLNATACVIIVLINKNLSFYGGNLAVGAYGIINRMAYLFVMIVFGLNQGMQPIVGYNYGVALYGRVTEVLKKTIIIAVAIMTFGSVLVELFPHSLASIFTDEKNLIDITTTGLRYAFMFSPFIGFQMVVSTFFQSIGKAQKTIFLSLTRQVIFLIPLLIILPKYMNISGVWISIPISDLASSIIAVCLFTAQYRKLQNKKTG</sequence>
<evidence type="ECO:0000256" key="8">
    <source>
        <dbReference type="ARBA" id="ARBA00023136"/>
    </source>
</evidence>
<evidence type="ECO:0000256" key="9">
    <source>
        <dbReference type="ARBA" id="ARBA00023251"/>
    </source>
</evidence>
<protein>
    <recommendedName>
        <fullName evidence="3">Multidrug export protein MepA</fullName>
    </recommendedName>
</protein>
<dbReference type="EMBL" id="LNVX01000291">
    <property type="protein sequence ID" value="OEG70836.1"/>
    <property type="molecule type" value="Genomic_DNA"/>
</dbReference>
<feature type="transmembrane region" description="Helical" evidence="10">
    <location>
        <begin position="58"/>
        <end position="83"/>
    </location>
</feature>
<dbReference type="GO" id="GO:0015297">
    <property type="term" value="F:antiporter activity"/>
    <property type="evidence" value="ECO:0007669"/>
    <property type="project" value="InterPro"/>
</dbReference>
<proteinExistence type="inferred from homology"/>
<evidence type="ECO:0000256" key="7">
    <source>
        <dbReference type="ARBA" id="ARBA00022989"/>
    </source>
</evidence>
<dbReference type="GO" id="GO:0046677">
    <property type="term" value="P:response to antibiotic"/>
    <property type="evidence" value="ECO:0007669"/>
    <property type="project" value="UniProtKB-KW"/>
</dbReference>
<feature type="transmembrane region" description="Helical" evidence="10">
    <location>
        <begin position="20"/>
        <end position="38"/>
    </location>
</feature>
<dbReference type="PANTHER" id="PTHR43823">
    <property type="entry name" value="SPORULATION PROTEIN YKVU"/>
    <property type="match status" value="1"/>
</dbReference>
<feature type="transmembrane region" description="Helical" evidence="10">
    <location>
        <begin position="172"/>
        <end position="193"/>
    </location>
</feature>
<gene>
    <name evidence="11" type="ORF">ATZ36_17880</name>
</gene>
<organism evidence="11 12">
    <name type="scientific">Endomicrobium trichonymphae</name>
    <dbReference type="NCBI Taxonomy" id="1408204"/>
    <lineage>
        <taxon>Bacteria</taxon>
        <taxon>Pseudomonadati</taxon>
        <taxon>Elusimicrobiota</taxon>
        <taxon>Endomicrobiia</taxon>
        <taxon>Endomicrobiales</taxon>
        <taxon>Endomicrobiaceae</taxon>
        <taxon>Candidatus Endomicrobiellum</taxon>
    </lineage>
</organism>
<dbReference type="InterPro" id="IPR002528">
    <property type="entry name" value="MATE_fam"/>
</dbReference>
<dbReference type="InterPro" id="IPR051327">
    <property type="entry name" value="MATE_MepA_subfamily"/>
</dbReference>
<feature type="transmembrane region" description="Helical" evidence="10">
    <location>
        <begin position="139"/>
        <end position="160"/>
    </location>
</feature>
<feature type="transmembrane region" description="Helical" evidence="10">
    <location>
        <begin position="419"/>
        <end position="440"/>
    </location>
</feature>
<dbReference type="CDD" id="cd13143">
    <property type="entry name" value="MATE_MepA_like"/>
    <property type="match status" value="1"/>
</dbReference>
<keyword evidence="5" id="KW-1003">Cell membrane</keyword>
<comment type="subcellular location">
    <subcellularLocation>
        <location evidence="1">Cell membrane</location>
        <topology evidence="1">Multi-pass membrane protein</topology>
    </subcellularLocation>
</comment>
<evidence type="ECO:0000256" key="2">
    <source>
        <dbReference type="ARBA" id="ARBA00008417"/>
    </source>
</evidence>
<evidence type="ECO:0000313" key="11">
    <source>
        <dbReference type="EMBL" id="OEG70836.1"/>
    </source>
</evidence>
<dbReference type="GO" id="GO:0042910">
    <property type="term" value="F:xenobiotic transmembrane transporter activity"/>
    <property type="evidence" value="ECO:0007669"/>
    <property type="project" value="InterPro"/>
</dbReference>
<feature type="transmembrane region" description="Helical" evidence="10">
    <location>
        <begin position="364"/>
        <end position="385"/>
    </location>
</feature>
<dbReference type="PIRSF" id="PIRSF006603">
    <property type="entry name" value="DinF"/>
    <property type="match status" value="1"/>
</dbReference>
<feature type="transmembrane region" description="Helical" evidence="10">
    <location>
        <begin position="237"/>
        <end position="262"/>
    </location>
</feature>
<evidence type="ECO:0000313" key="12">
    <source>
        <dbReference type="Proteomes" id="UP000095237"/>
    </source>
</evidence>
<feature type="transmembrane region" description="Helical" evidence="10">
    <location>
        <begin position="323"/>
        <end position="344"/>
    </location>
</feature>
<feature type="transmembrane region" description="Helical" evidence="10">
    <location>
        <begin position="274"/>
        <end position="295"/>
    </location>
</feature>
<evidence type="ECO:0000256" key="5">
    <source>
        <dbReference type="ARBA" id="ARBA00022475"/>
    </source>
</evidence>
<evidence type="ECO:0000256" key="4">
    <source>
        <dbReference type="ARBA" id="ARBA00022448"/>
    </source>
</evidence>
<keyword evidence="7 10" id="KW-1133">Transmembrane helix</keyword>
<feature type="transmembrane region" description="Helical" evidence="10">
    <location>
        <begin position="95"/>
        <end position="119"/>
    </location>
</feature>